<dbReference type="EMBL" id="QMQX01000013">
    <property type="protein sequence ID" value="RLE53359.1"/>
    <property type="molecule type" value="Genomic_DNA"/>
</dbReference>
<evidence type="ECO:0000313" key="3">
    <source>
        <dbReference type="Proteomes" id="UP000272051"/>
    </source>
</evidence>
<dbReference type="AlphaFoldDB" id="A0A497F222"/>
<accession>A0A497F222</accession>
<evidence type="ECO:0000313" key="1">
    <source>
        <dbReference type="EMBL" id="RLE49154.1"/>
    </source>
</evidence>
<name>A0A497F222_9CREN</name>
<evidence type="ECO:0000313" key="4">
    <source>
        <dbReference type="Proteomes" id="UP000278475"/>
    </source>
</evidence>
<sequence length="62" mass="7110">MKRTFQPIYLMHKMRELRLGKKLLVISPLILIVLGHGGESMKQMGNHTVEVTKKPLDVEVLL</sequence>
<proteinExistence type="predicted"/>
<reference evidence="3 4" key="1">
    <citation type="submission" date="2018-06" db="EMBL/GenBank/DDBJ databases">
        <title>Extensive metabolic versatility and redundancy in microbially diverse, dynamic hydrothermal sediments.</title>
        <authorList>
            <person name="Dombrowski N."/>
            <person name="Teske A."/>
            <person name="Baker B.J."/>
        </authorList>
    </citation>
    <scope>NUCLEOTIDE SEQUENCE [LARGE SCALE GENOMIC DNA]</scope>
    <source>
        <strain evidence="2">B34_G17</strain>
        <strain evidence="1">B66_G16</strain>
    </source>
</reference>
<organism evidence="2 3">
    <name type="scientific">Thermoproteota archaeon</name>
    <dbReference type="NCBI Taxonomy" id="2056631"/>
    <lineage>
        <taxon>Archaea</taxon>
        <taxon>Thermoproteota</taxon>
    </lineage>
</organism>
<evidence type="ECO:0000313" key="2">
    <source>
        <dbReference type="EMBL" id="RLE53359.1"/>
    </source>
</evidence>
<comment type="caution">
    <text evidence="2">The sequence shown here is derived from an EMBL/GenBank/DDBJ whole genome shotgun (WGS) entry which is preliminary data.</text>
</comment>
<gene>
    <name evidence="1" type="ORF">DRJ31_05820</name>
    <name evidence="2" type="ORF">DRJ33_01290</name>
</gene>
<dbReference type="EMBL" id="QMQV01000048">
    <property type="protein sequence ID" value="RLE49154.1"/>
    <property type="molecule type" value="Genomic_DNA"/>
</dbReference>
<protein>
    <submittedName>
        <fullName evidence="2">Uncharacterized protein</fullName>
    </submittedName>
</protein>
<dbReference type="Proteomes" id="UP000272051">
    <property type="component" value="Unassembled WGS sequence"/>
</dbReference>
<dbReference type="Proteomes" id="UP000278475">
    <property type="component" value="Unassembled WGS sequence"/>
</dbReference>